<organism evidence="4 5">
    <name type="scientific">Proteiniclasticum aestuarii</name>
    <dbReference type="NCBI Taxonomy" id="2817862"/>
    <lineage>
        <taxon>Bacteria</taxon>
        <taxon>Bacillati</taxon>
        <taxon>Bacillota</taxon>
        <taxon>Clostridia</taxon>
        <taxon>Eubacteriales</taxon>
        <taxon>Clostridiaceae</taxon>
        <taxon>Proteiniclasticum</taxon>
    </lineage>
</organism>
<feature type="transmembrane region" description="Helical" evidence="2">
    <location>
        <begin position="51"/>
        <end position="73"/>
    </location>
</feature>
<sequence length="191" mass="21431">MNFDFSHVVLLILLMLSVYYDWTRRKIPNKITMPAILIGVIWSTVNSGLDGFLFSVLGFLLGFAVFLVPYIYGGIGAGDVKLMAAIGSLMGWEFVLVSGLATAIFGGGLVIVYMLYKGGLKMTLIDALGLVIRPLLRLLYMLTRKDWFLVKQKYFIGKKEEKQNDYIPYALAIASGTLVVMMFRLDTFIQF</sequence>
<dbReference type="PANTHER" id="PTHR30487">
    <property type="entry name" value="TYPE 4 PREPILIN-LIKE PROTEINS LEADER PEPTIDE-PROCESSING ENZYME"/>
    <property type="match status" value="1"/>
</dbReference>
<evidence type="ECO:0000313" key="5">
    <source>
        <dbReference type="Proteomes" id="UP000664218"/>
    </source>
</evidence>
<dbReference type="GO" id="GO:0005886">
    <property type="term" value="C:plasma membrane"/>
    <property type="evidence" value="ECO:0007669"/>
    <property type="project" value="TreeGrafter"/>
</dbReference>
<feature type="transmembrane region" description="Helical" evidence="2">
    <location>
        <begin position="166"/>
        <end position="185"/>
    </location>
</feature>
<dbReference type="Pfam" id="PF01478">
    <property type="entry name" value="Peptidase_A24"/>
    <property type="match status" value="1"/>
</dbReference>
<feature type="domain" description="Prepilin type IV endopeptidase peptidase" evidence="3">
    <location>
        <begin position="9"/>
        <end position="110"/>
    </location>
</feature>
<feature type="transmembrane region" description="Helical" evidence="2">
    <location>
        <begin position="94"/>
        <end position="116"/>
    </location>
</feature>
<proteinExistence type="inferred from homology"/>
<keyword evidence="2" id="KW-1133">Transmembrane helix</keyword>
<accession>A0A939KGX2</accession>
<feature type="transmembrane region" description="Helical" evidence="2">
    <location>
        <begin position="6"/>
        <end position="22"/>
    </location>
</feature>
<dbReference type="Gene3D" id="1.20.120.1220">
    <property type="match status" value="1"/>
</dbReference>
<dbReference type="GO" id="GO:0006465">
    <property type="term" value="P:signal peptide processing"/>
    <property type="evidence" value="ECO:0007669"/>
    <property type="project" value="TreeGrafter"/>
</dbReference>
<keyword evidence="5" id="KW-1185">Reference proteome</keyword>
<evidence type="ECO:0000313" key="4">
    <source>
        <dbReference type="EMBL" id="MBO1265977.1"/>
    </source>
</evidence>
<dbReference type="AlphaFoldDB" id="A0A939KGX2"/>
<protein>
    <submittedName>
        <fullName evidence="4">Prepilin peptidase</fullName>
    </submittedName>
</protein>
<dbReference type="Proteomes" id="UP000664218">
    <property type="component" value="Unassembled WGS sequence"/>
</dbReference>
<keyword evidence="2" id="KW-0812">Transmembrane</keyword>
<reference evidence="4" key="1">
    <citation type="submission" date="2021-03" db="EMBL/GenBank/DDBJ databases">
        <title>Proteiniclasticum marinus sp. nov., isolated from tidal flat sediment.</title>
        <authorList>
            <person name="Namirimu T."/>
            <person name="Yang J.-A."/>
            <person name="Yang S.-H."/>
            <person name="Kim Y.-J."/>
            <person name="Kwon K.K."/>
        </authorList>
    </citation>
    <scope>NUCLEOTIDE SEQUENCE</scope>
    <source>
        <strain evidence="4">SCR006</strain>
    </source>
</reference>
<evidence type="ECO:0000259" key="3">
    <source>
        <dbReference type="Pfam" id="PF01478"/>
    </source>
</evidence>
<gene>
    <name evidence="4" type="ORF">J3A84_13135</name>
</gene>
<dbReference type="InterPro" id="IPR050882">
    <property type="entry name" value="Prepilin_peptidase/N-MTase"/>
</dbReference>
<evidence type="ECO:0000256" key="1">
    <source>
        <dbReference type="ARBA" id="ARBA00005801"/>
    </source>
</evidence>
<dbReference type="GO" id="GO:0004190">
    <property type="term" value="F:aspartic-type endopeptidase activity"/>
    <property type="evidence" value="ECO:0007669"/>
    <property type="project" value="InterPro"/>
</dbReference>
<comment type="caution">
    <text evidence="4">The sequence shown here is derived from an EMBL/GenBank/DDBJ whole genome shotgun (WGS) entry which is preliminary data.</text>
</comment>
<dbReference type="PANTHER" id="PTHR30487:SF0">
    <property type="entry name" value="PREPILIN LEADER PEPTIDASE_N-METHYLTRANSFERASE-RELATED"/>
    <property type="match status" value="1"/>
</dbReference>
<dbReference type="RefSeq" id="WP_207600504.1">
    <property type="nucleotide sequence ID" value="NZ_JAFNJU010000011.1"/>
</dbReference>
<keyword evidence="2" id="KW-0472">Membrane</keyword>
<name>A0A939KGX2_9CLOT</name>
<dbReference type="EMBL" id="JAFNJU010000011">
    <property type="protein sequence ID" value="MBO1265977.1"/>
    <property type="molecule type" value="Genomic_DNA"/>
</dbReference>
<comment type="similarity">
    <text evidence="1">Belongs to the peptidase A24 family.</text>
</comment>
<dbReference type="InterPro" id="IPR000045">
    <property type="entry name" value="Prepilin_IV_endopep_pep"/>
</dbReference>
<evidence type="ECO:0000256" key="2">
    <source>
        <dbReference type="SAM" id="Phobius"/>
    </source>
</evidence>